<evidence type="ECO:0000256" key="1">
    <source>
        <dbReference type="SAM" id="Phobius"/>
    </source>
</evidence>
<protein>
    <submittedName>
        <fullName evidence="2">Uncharacterized protein</fullName>
    </submittedName>
</protein>
<organism evidence="2 3">
    <name type="scientific">Parabacteroides chinchillae</name>
    <dbReference type="NCBI Taxonomy" id="871327"/>
    <lineage>
        <taxon>Bacteria</taxon>
        <taxon>Pseudomonadati</taxon>
        <taxon>Bacteroidota</taxon>
        <taxon>Bacteroidia</taxon>
        <taxon>Bacteroidales</taxon>
        <taxon>Tannerellaceae</taxon>
        <taxon>Parabacteroides</taxon>
    </lineage>
</organism>
<gene>
    <name evidence="2" type="ORF">SAMN05444001_114100</name>
</gene>
<comment type="caution">
    <text evidence="2">The sequence shown here is derived from an EMBL/GenBank/DDBJ whole genome shotgun (WGS) entry which is preliminary data.</text>
</comment>
<keyword evidence="3" id="KW-1185">Reference proteome</keyword>
<feature type="transmembrane region" description="Helical" evidence="1">
    <location>
        <begin position="34"/>
        <end position="52"/>
    </location>
</feature>
<evidence type="ECO:0000313" key="2">
    <source>
        <dbReference type="EMBL" id="SEG08988.1"/>
    </source>
</evidence>
<keyword evidence="1" id="KW-1133">Transmembrane helix</keyword>
<evidence type="ECO:0000313" key="3">
    <source>
        <dbReference type="Proteomes" id="UP000236725"/>
    </source>
</evidence>
<accession>A0A8G2F5N5</accession>
<dbReference type="Proteomes" id="UP000236725">
    <property type="component" value="Unassembled WGS sequence"/>
</dbReference>
<proteinExistence type="predicted"/>
<keyword evidence="1" id="KW-0472">Membrane</keyword>
<reference evidence="2 3" key="1">
    <citation type="submission" date="2016-10" db="EMBL/GenBank/DDBJ databases">
        <authorList>
            <person name="Varghese N."/>
            <person name="Submissions S."/>
        </authorList>
    </citation>
    <scope>NUCLEOTIDE SEQUENCE [LARGE SCALE GENOMIC DNA]</scope>
    <source>
        <strain evidence="2 3">DSM 29073</strain>
    </source>
</reference>
<name>A0A8G2F5N5_9BACT</name>
<sequence length="57" mass="6656">MIQITRLYLHTKNVNFFIVKVLVKSNKGGCEVTLIYFYTSLLIYFSIIIPTSKVQKQ</sequence>
<dbReference type="AlphaFoldDB" id="A0A8G2F5N5"/>
<keyword evidence="1" id="KW-0812">Transmembrane</keyword>
<dbReference type="EMBL" id="FNVS01000014">
    <property type="protein sequence ID" value="SEG08988.1"/>
    <property type="molecule type" value="Genomic_DNA"/>
</dbReference>